<organism evidence="3 5">
    <name type="scientific">Odoribacter splanchnicus</name>
    <dbReference type="NCBI Taxonomy" id="28118"/>
    <lineage>
        <taxon>Bacteria</taxon>
        <taxon>Pseudomonadati</taxon>
        <taxon>Bacteroidota</taxon>
        <taxon>Bacteroidia</taxon>
        <taxon>Bacteroidales</taxon>
        <taxon>Odoribacteraceae</taxon>
        <taxon>Odoribacter</taxon>
    </lineage>
</organism>
<dbReference type="Proteomes" id="UP001199750">
    <property type="component" value="Unassembled WGS sequence"/>
</dbReference>
<gene>
    <name evidence="2" type="ORF">DWW24_03085</name>
    <name evidence="3" type="ORF">DXA53_13665</name>
    <name evidence="1" type="ORF">L0P03_03255</name>
</gene>
<dbReference type="EMBL" id="QRYW01000005">
    <property type="protein sequence ID" value="RGV29869.1"/>
    <property type="molecule type" value="Genomic_DNA"/>
</dbReference>
<dbReference type="Gene3D" id="2.120.10.30">
    <property type="entry name" value="TolB, C-terminal domain"/>
    <property type="match status" value="1"/>
</dbReference>
<dbReference type="EMBL" id="QSCO01000020">
    <property type="protein sequence ID" value="RGY05006.1"/>
    <property type="molecule type" value="Genomic_DNA"/>
</dbReference>
<evidence type="ECO:0000313" key="2">
    <source>
        <dbReference type="EMBL" id="RGV29869.1"/>
    </source>
</evidence>
<dbReference type="SUPFAM" id="SSF63825">
    <property type="entry name" value="YWTD domain"/>
    <property type="match status" value="1"/>
</dbReference>
<comment type="caution">
    <text evidence="3">The sequence shown here is derived from an EMBL/GenBank/DDBJ whole genome shotgun (WGS) entry which is preliminary data.</text>
</comment>
<evidence type="ECO:0000313" key="4">
    <source>
        <dbReference type="Proteomes" id="UP000283426"/>
    </source>
</evidence>
<accession>A0A413I9G8</accession>
<evidence type="ECO:0000313" key="3">
    <source>
        <dbReference type="EMBL" id="RGY05006.1"/>
    </source>
</evidence>
<evidence type="ECO:0000313" key="5">
    <source>
        <dbReference type="Proteomes" id="UP000284434"/>
    </source>
</evidence>
<dbReference type="Proteomes" id="UP000284434">
    <property type="component" value="Unassembled WGS sequence"/>
</dbReference>
<reference evidence="4 5" key="1">
    <citation type="submission" date="2018-08" db="EMBL/GenBank/DDBJ databases">
        <title>A genome reference for cultivated species of the human gut microbiota.</title>
        <authorList>
            <person name="Zou Y."/>
            <person name="Xue W."/>
            <person name="Luo G."/>
        </authorList>
    </citation>
    <scope>NUCLEOTIDE SEQUENCE [LARGE SCALE GENOMIC DNA]</scope>
    <source>
        <strain evidence="2 4">AF14-6AC</strain>
        <strain evidence="3 5">OF03-11</strain>
    </source>
</reference>
<dbReference type="AlphaFoldDB" id="A0A413I9G8"/>
<sequence length="376" mass="43831">MNKIRLYLLLALPFVSCKSAEIKLGKELLPLEQTKTIVTLDEYIEEIGYIRPDTTRFLYSKKILTRKNGDLITGDRDGNLIMLHANGQFKRVLARYGKGHQEYINLTDMALSKNTDYLLVLDMMKIRVYGIEDSLYYKEINLSSVIAVDEIAPADDGNLFLYAAYSSNSNSKTDDYLVTKIDQNGDVIDQFMKRDDHTFSLDNITQSYGNTYYLRPQNANHIFYKFDTTLTPMYQINFGDRNIPYQYKYKSKDNDIGEFMNSDYYKLPIYLYETENLLYFSAAGPQAEKCNYLYFKDKLEGINWTDSNDEPVISLIASDASYLYFMYNGIYSSYFDAENPMNNSPLYRYISDVFIHEWKLSINDDVIVKIKFKEKS</sequence>
<evidence type="ECO:0000313" key="1">
    <source>
        <dbReference type="EMBL" id="MCG4958873.1"/>
    </source>
</evidence>
<proteinExistence type="predicted"/>
<dbReference type="EMBL" id="JAKNDN010000005">
    <property type="protein sequence ID" value="MCG4958873.1"/>
    <property type="molecule type" value="Genomic_DNA"/>
</dbReference>
<protein>
    <submittedName>
        <fullName evidence="3">6-bladed beta-propeller</fullName>
    </submittedName>
</protein>
<dbReference type="InterPro" id="IPR011042">
    <property type="entry name" value="6-blade_b-propeller_TolB-like"/>
</dbReference>
<name>A0A413I9G8_9BACT</name>
<reference evidence="1" key="2">
    <citation type="submission" date="2022-01" db="EMBL/GenBank/DDBJ databases">
        <title>Collection of gut derived symbiotic bacterial strains cultured from healthy donors.</title>
        <authorList>
            <person name="Lin H."/>
            <person name="Kohout C."/>
            <person name="Waligurski E."/>
            <person name="Pamer E.G."/>
        </authorList>
    </citation>
    <scope>NUCLEOTIDE SEQUENCE</scope>
    <source>
        <strain evidence="1">DFI.1.149</strain>
    </source>
</reference>
<dbReference type="Pfam" id="PF17170">
    <property type="entry name" value="DUF5128"/>
    <property type="match status" value="1"/>
</dbReference>
<dbReference type="RefSeq" id="WP_118104410.1">
    <property type="nucleotide sequence ID" value="NZ_JABWDG010000066.1"/>
</dbReference>
<dbReference type="Proteomes" id="UP000283426">
    <property type="component" value="Unassembled WGS sequence"/>
</dbReference>